<reference evidence="5" key="1">
    <citation type="submission" date="2020-06" db="EMBL/GenBank/DDBJ databases">
        <authorList>
            <consortium name="Plant Systems Biology data submission"/>
        </authorList>
    </citation>
    <scope>NUCLEOTIDE SEQUENCE</scope>
    <source>
        <strain evidence="5">D6</strain>
    </source>
</reference>
<feature type="domain" description="Thioredoxin" evidence="4">
    <location>
        <begin position="79"/>
        <end position="177"/>
    </location>
</feature>
<sequence>MTRSSLALVFFGLGTAALTGSAFAPSPSTNSRPTKSLGPLHVSSALPTNPMESSNQHQQHHEETVILPPNVHAPVTVINSPQELAAFLEQDERLCVIKFHAAWCKSCQRFGVKFQGLANQKADWIGNNDDDNTVVQPGPMRFGSIEFGANKDMCRALSIKRLPTVHFYQKGQQLEEFPCGPSKFPRLLATIDYFLNPQSSSSASQLFETTLQEGQQLMSSGEVAGVLQEMMAKQAEGTFEQAPANEKANNKQKKKRNVAWWNPMP</sequence>
<dbReference type="InterPro" id="IPR013766">
    <property type="entry name" value="Thioredoxin_domain"/>
</dbReference>
<dbReference type="SUPFAM" id="SSF52833">
    <property type="entry name" value="Thioredoxin-like"/>
    <property type="match status" value="1"/>
</dbReference>
<accession>A0A9N8H345</accession>
<dbReference type="AlphaFoldDB" id="A0A9N8H345"/>
<comment type="caution">
    <text evidence="5">The sequence shown here is derived from an EMBL/GenBank/DDBJ whole genome shotgun (WGS) entry which is preliminary data.</text>
</comment>
<feature type="region of interest" description="Disordered" evidence="2">
    <location>
        <begin position="238"/>
        <end position="265"/>
    </location>
</feature>
<dbReference type="GO" id="GO:0045454">
    <property type="term" value="P:cell redox homeostasis"/>
    <property type="evidence" value="ECO:0007669"/>
    <property type="project" value="TreeGrafter"/>
</dbReference>
<evidence type="ECO:0000256" key="2">
    <source>
        <dbReference type="SAM" id="MobiDB-lite"/>
    </source>
</evidence>
<evidence type="ECO:0000259" key="4">
    <source>
        <dbReference type="Pfam" id="PF00085"/>
    </source>
</evidence>
<gene>
    <name evidence="5" type="ORF">SEMRO_80_G043020.1</name>
</gene>
<name>A0A9N8H345_9STRA</name>
<evidence type="ECO:0000313" key="5">
    <source>
        <dbReference type="EMBL" id="CAB9500273.1"/>
    </source>
</evidence>
<evidence type="ECO:0000256" key="1">
    <source>
        <dbReference type="ARBA" id="ARBA00008987"/>
    </source>
</evidence>
<dbReference type="PANTHER" id="PTHR43601">
    <property type="entry name" value="THIOREDOXIN, MITOCHONDRIAL"/>
    <property type="match status" value="1"/>
</dbReference>
<evidence type="ECO:0000313" key="6">
    <source>
        <dbReference type="Proteomes" id="UP001153069"/>
    </source>
</evidence>
<keyword evidence="6" id="KW-1185">Reference proteome</keyword>
<protein>
    <submittedName>
        <fullName evidence="5">Thioredoxin-like 2</fullName>
    </submittedName>
</protein>
<dbReference type="CDD" id="cd02947">
    <property type="entry name" value="TRX_family"/>
    <property type="match status" value="1"/>
</dbReference>
<keyword evidence="3" id="KW-0732">Signal</keyword>
<proteinExistence type="inferred from homology"/>
<feature type="signal peptide" evidence="3">
    <location>
        <begin position="1"/>
        <end position="16"/>
    </location>
</feature>
<feature type="region of interest" description="Disordered" evidence="2">
    <location>
        <begin position="22"/>
        <end position="61"/>
    </location>
</feature>
<comment type="similarity">
    <text evidence="1">Belongs to the thioredoxin family.</text>
</comment>
<dbReference type="EMBL" id="CAICTM010000079">
    <property type="protein sequence ID" value="CAB9500273.1"/>
    <property type="molecule type" value="Genomic_DNA"/>
</dbReference>
<evidence type="ECO:0000256" key="3">
    <source>
        <dbReference type="SAM" id="SignalP"/>
    </source>
</evidence>
<dbReference type="PANTHER" id="PTHR43601:SF32">
    <property type="entry name" value="THIOREDOXIN-LIKE 2-2, CHLOROPLASTIC"/>
    <property type="match status" value="1"/>
</dbReference>
<feature type="chain" id="PRO_5040122295" evidence="3">
    <location>
        <begin position="17"/>
        <end position="265"/>
    </location>
</feature>
<organism evidence="5 6">
    <name type="scientific">Seminavis robusta</name>
    <dbReference type="NCBI Taxonomy" id="568900"/>
    <lineage>
        <taxon>Eukaryota</taxon>
        <taxon>Sar</taxon>
        <taxon>Stramenopiles</taxon>
        <taxon>Ochrophyta</taxon>
        <taxon>Bacillariophyta</taxon>
        <taxon>Bacillariophyceae</taxon>
        <taxon>Bacillariophycidae</taxon>
        <taxon>Naviculales</taxon>
        <taxon>Naviculaceae</taxon>
        <taxon>Seminavis</taxon>
    </lineage>
</organism>
<dbReference type="InterPro" id="IPR036249">
    <property type="entry name" value="Thioredoxin-like_sf"/>
</dbReference>
<dbReference type="OrthoDB" id="38304at2759"/>
<dbReference type="Pfam" id="PF00085">
    <property type="entry name" value="Thioredoxin"/>
    <property type="match status" value="1"/>
</dbReference>
<dbReference type="Proteomes" id="UP001153069">
    <property type="component" value="Unassembled WGS sequence"/>
</dbReference>
<dbReference type="Gene3D" id="3.40.30.10">
    <property type="entry name" value="Glutaredoxin"/>
    <property type="match status" value="1"/>
</dbReference>
<feature type="compositionally biased region" description="Polar residues" evidence="2">
    <location>
        <begin position="45"/>
        <end position="57"/>
    </location>
</feature>